<keyword evidence="2" id="KW-1185">Reference proteome</keyword>
<dbReference type="Proteomes" id="UP000030302">
    <property type="component" value="Chromosome"/>
</dbReference>
<dbReference type="AlphaFoldDB" id="A0A0A1F3R1"/>
<name>A0A0A1F3R1_9BURK</name>
<organism evidence="1 2">
    <name type="scientific">Collimonas arenae</name>
    <dbReference type="NCBI Taxonomy" id="279058"/>
    <lineage>
        <taxon>Bacteria</taxon>
        <taxon>Pseudomonadati</taxon>
        <taxon>Pseudomonadota</taxon>
        <taxon>Betaproteobacteria</taxon>
        <taxon>Burkholderiales</taxon>
        <taxon>Oxalobacteraceae</taxon>
        <taxon>Collimonas</taxon>
    </lineage>
</organism>
<proteinExistence type="predicted"/>
<protein>
    <submittedName>
        <fullName evidence="1">Uncharacterized protein</fullName>
    </submittedName>
</protein>
<sequence>MKTDPGIAESLLVPPKADTSRNVQGSVANWLNDEGVSCFDDT</sequence>
<evidence type="ECO:0000313" key="1">
    <source>
        <dbReference type="EMBL" id="AIY39186.1"/>
    </source>
</evidence>
<dbReference type="KEGG" id="care:LT85_0026"/>
<dbReference type="HOGENOM" id="CLU_3249893_0_0_4"/>
<evidence type="ECO:0000313" key="2">
    <source>
        <dbReference type="Proteomes" id="UP000030302"/>
    </source>
</evidence>
<gene>
    <name evidence="1" type="ORF">LT85_0026</name>
</gene>
<reference evidence="2" key="1">
    <citation type="journal article" date="2014" name="Soil Biol. Biochem.">
        <title>Structure and function of bacterial communities in ageing soils: Insights from the Mendocino ecological staircase.</title>
        <authorList>
            <person name="Uroz S."/>
            <person name="Tech J.J."/>
            <person name="Sawaya N.A."/>
            <person name="Frey-Klett P."/>
            <person name="Leveau J.H.J."/>
        </authorList>
    </citation>
    <scope>NUCLEOTIDE SEQUENCE [LARGE SCALE GENOMIC DNA]</scope>
    <source>
        <strain evidence="2">Cal35</strain>
    </source>
</reference>
<dbReference type="EMBL" id="CP009962">
    <property type="protein sequence ID" value="AIY39186.1"/>
    <property type="molecule type" value="Genomic_DNA"/>
</dbReference>
<accession>A0A0A1F3R1</accession>